<protein>
    <submittedName>
        <fullName evidence="2">DNA binding</fullName>
    </submittedName>
</protein>
<evidence type="ECO:0000256" key="1">
    <source>
        <dbReference type="SAM" id="MobiDB-lite"/>
    </source>
</evidence>
<proteinExistence type="predicted"/>
<gene>
    <name evidence="2" type="ORF">ST47_g6541</name>
</gene>
<sequence>MASAETNKPKSWSDRELLVYILSVIEHSKVTINYANAPAPAGRNSSGCAQKMGKLKKALRKEIDAVKNGGLAGDAKAKGKRKADFEEGEVEEKARKRGRARKIAEAESEEVAEVSEEEVEV</sequence>
<name>A0A163C9F3_DIDRA</name>
<keyword evidence="3" id="KW-1185">Reference proteome</keyword>
<dbReference type="AlphaFoldDB" id="A0A163C9F3"/>
<dbReference type="OrthoDB" id="3788144at2759"/>
<accession>A0A163C9F3</accession>
<dbReference type="Proteomes" id="UP000076837">
    <property type="component" value="Unassembled WGS sequence"/>
</dbReference>
<feature type="compositionally biased region" description="Acidic residues" evidence="1">
    <location>
        <begin position="106"/>
        <end position="121"/>
    </location>
</feature>
<dbReference type="EMBL" id="JYNV01000221">
    <property type="protein sequence ID" value="KZM22300.1"/>
    <property type="molecule type" value="Genomic_DNA"/>
</dbReference>
<evidence type="ECO:0000313" key="3">
    <source>
        <dbReference type="Proteomes" id="UP000076837"/>
    </source>
</evidence>
<organism evidence="2 3">
    <name type="scientific">Didymella rabiei</name>
    <name type="common">Chickpea ascochyta blight fungus</name>
    <name type="synonym">Mycosphaerella rabiei</name>
    <dbReference type="NCBI Taxonomy" id="5454"/>
    <lineage>
        <taxon>Eukaryota</taxon>
        <taxon>Fungi</taxon>
        <taxon>Dikarya</taxon>
        <taxon>Ascomycota</taxon>
        <taxon>Pezizomycotina</taxon>
        <taxon>Dothideomycetes</taxon>
        <taxon>Pleosporomycetidae</taxon>
        <taxon>Pleosporales</taxon>
        <taxon>Pleosporineae</taxon>
        <taxon>Didymellaceae</taxon>
        <taxon>Ascochyta</taxon>
    </lineage>
</organism>
<comment type="caution">
    <text evidence="2">The sequence shown here is derived from an EMBL/GenBank/DDBJ whole genome shotgun (WGS) entry which is preliminary data.</text>
</comment>
<reference evidence="2 3" key="1">
    <citation type="journal article" date="2016" name="Sci. Rep.">
        <title>Draft genome sequencing and secretome analysis of fungal phytopathogen Ascochyta rabiei provides insight into the necrotrophic effector repertoire.</title>
        <authorList>
            <person name="Verma S."/>
            <person name="Gazara R.K."/>
            <person name="Nizam S."/>
            <person name="Parween S."/>
            <person name="Chattopadhyay D."/>
            <person name="Verma P.K."/>
        </authorList>
    </citation>
    <scope>NUCLEOTIDE SEQUENCE [LARGE SCALE GENOMIC DNA]</scope>
    <source>
        <strain evidence="2 3">ArDII</strain>
    </source>
</reference>
<feature type="region of interest" description="Disordered" evidence="1">
    <location>
        <begin position="70"/>
        <end position="121"/>
    </location>
</feature>
<evidence type="ECO:0000313" key="2">
    <source>
        <dbReference type="EMBL" id="KZM22300.1"/>
    </source>
</evidence>